<dbReference type="WBParaSite" id="Gr19_v10_g4685.t1">
    <property type="protein sequence ID" value="Gr19_v10_g4685.t1"/>
    <property type="gene ID" value="Gr19_v10_g4685"/>
</dbReference>
<keyword evidence="3" id="KW-1185">Reference proteome</keyword>
<dbReference type="InterPro" id="IPR011029">
    <property type="entry name" value="DEATH-like_dom_sf"/>
</dbReference>
<dbReference type="Proteomes" id="UP000887572">
    <property type="component" value="Unplaced"/>
</dbReference>
<sequence length="849" mass="93757">MALLPATTPRPIGKFPKGLIKGSLPILASSALYFGVDTLANALEDDDPPSDHSVLITVLICLGGLALLILLKLLTILINYRSRPEATPPDPSLELGDLRAAVSELVQRTNPTPRSILNHLKISAVPSDDPPPSPSQPLTPSLVRSTGTEMEIDNPADPPHHIEPEWAHTLESSLPPDRNPLASSPPGIQPASASIYSSFSSCSSPPTPNSASSTPSAAHPDPEPTPNFVVTLNELPGPPVSHTPPHPRVRGPSPAPTRPTTPAQHIEVIMGVTGRAAPRNSAQPPFNPRPAQRPGRLRHVRRSAPTSRGRFGASGRAPRAYVHGRWPRWRNGPAPPAPERPIPLNSIRFDTPPPNLPVVFGLWSRPNHDNGQAIELEPNYAKMGRSLAVVCFLFQVVDFLRICPPPSPSDLLSVWRSNGIEMGAVRVRHLRADMAQLLELRLNPPSCGSMRNWEFVGAHLGLDIEEIVQMRRTKNPMCALIHRFGDESLHKLLELIGEAGRIDVLISVRHFAANPMATECRHRPARMDSALISASDSISSSTAFARSVSAAIGVHQQQRFILILHHENVKNRDLKKFHRLLIKNLEIYAKEEGIKVVDVDQCICDQDLLGSVSRHFDRADQVVMELSPDYADLISATEGASSLADQLAVNDQQQIDQRVRMKLYLHQMTFNEVGISICDDVWPFLLVDAHSKTKEWSSLGDLDIRRALVGNGAEIVKRTGNDFGRRLPIPQNPLPDKVIVFECLQISYIDRRVIKFLELLRPLFASNGTTISLCLGTYISETRSWEIIWKNIWPLIKDNICSLVCCHFTFGHLRRMCPKWEEQRAETALLSADASSLIRCVPNLVDDQQ</sequence>
<dbReference type="SUPFAM" id="SSF47986">
    <property type="entry name" value="DEATH domain"/>
    <property type="match status" value="1"/>
</dbReference>
<feature type="compositionally biased region" description="Low complexity" evidence="1">
    <location>
        <begin position="190"/>
        <end position="219"/>
    </location>
</feature>
<feature type="region of interest" description="Disordered" evidence="1">
    <location>
        <begin position="170"/>
        <end position="261"/>
    </location>
</feature>
<dbReference type="AlphaFoldDB" id="A0A914HU32"/>
<feature type="compositionally biased region" description="Pro residues" evidence="1">
    <location>
        <begin position="236"/>
        <end position="246"/>
    </location>
</feature>
<feature type="compositionally biased region" description="Pro residues" evidence="1">
    <location>
        <begin position="128"/>
        <end position="137"/>
    </location>
</feature>
<protein>
    <submittedName>
        <fullName evidence="4">Uncharacterized protein</fullName>
    </submittedName>
</protein>
<proteinExistence type="predicted"/>
<keyword evidence="2" id="KW-0472">Membrane</keyword>
<evidence type="ECO:0000256" key="1">
    <source>
        <dbReference type="SAM" id="MobiDB-lite"/>
    </source>
</evidence>
<evidence type="ECO:0000313" key="3">
    <source>
        <dbReference type="Proteomes" id="UP000887572"/>
    </source>
</evidence>
<organism evidence="3 4">
    <name type="scientific">Globodera rostochiensis</name>
    <name type="common">Golden nematode worm</name>
    <name type="synonym">Heterodera rostochiensis</name>
    <dbReference type="NCBI Taxonomy" id="31243"/>
    <lineage>
        <taxon>Eukaryota</taxon>
        <taxon>Metazoa</taxon>
        <taxon>Ecdysozoa</taxon>
        <taxon>Nematoda</taxon>
        <taxon>Chromadorea</taxon>
        <taxon>Rhabditida</taxon>
        <taxon>Tylenchina</taxon>
        <taxon>Tylenchomorpha</taxon>
        <taxon>Tylenchoidea</taxon>
        <taxon>Heteroderidae</taxon>
        <taxon>Heteroderinae</taxon>
        <taxon>Globodera</taxon>
    </lineage>
</organism>
<keyword evidence="2" id="KW-1133">Transmembrane helix</keyword>
<evidence type="ECO:0000256" key="2">
    <source>
        <dbReference type="SAM" id="Phobius"/>
    </source>
</evidence>
<evidence type="ECO:0000313" key="4">
    <source>
        <dbReference type="WBParaSite" id="Gr19_v10_g4685.t1"/>
    </source>
</evidence>
<reference evidence="4" key="1">
    <citation type="submission" date="2022-11" db="UniProtKB">
        <authorList>
            <consortium name="WormBaseParasite"/>
        </authorList>
    </citation>
    <scope>IDENTIFICATION</scope>
</reference>
<accession>A0A914HU32</accession>
<dbReference type="Gene3D" id="1.10.533.10">
    <property type="entry name" value="Death Domain, Fas"/>
    <property type="match status" value="1"/>
</dbReference>
<feature type="transmembrane region" description="Helical" evidence="2">
    <location>
        <begin position="56"/>
        <end position="78"/>
    </location>
</feature>
<feature type="region of interest" description="Disordered" evidence="1">
    <location>
        <begin position="123"/>
        <end position="142"/>
    </location>
</feature>
<keyword evidence="2" id="KW-0812">Transmembrane</keyword>
<feature type="region of interest" description="Disordered" evidence="1">
    <location>
        <begin position="277"/>
        <end position="317"/>
    </location>
</feature>
<name>A0A914HU32_GLORO</name>